<feature type="region of interest" description="Disordered" evidence="3">
    <location>
        <begin position="1"/>
        <end position="66"/>
    </location>
</feature>
<dbReference type="InterPro" id="IPR000897">
    <property type="entry name" value="SRP54_GTPase_dom"/>
</dbReference>
<accession>A0A371Z4Y4</accession>
<evidence type="ECO:0000256" key="1">
    <source>
        <dbReference type="ARBA" id="ARBA00022741"/>
    </source>
</evidence>
<reference evidence="5 6" key="1">
    <citation type="submission" date="2018-08" db="EMBL/GenBank/DDBJ databases">
        <title>Komagataeibacter sp. AV 382.</title>
        <authorList>
            <person name="Skraban J."/>
            <person name="Trcek J."/>
        </authorList>
    </citation>
    <scope>NUCLEOTIDE SEQUENCE [LARGE SCALE GENOMIC DNA]</scope>
    <source>
        <strain evidence="5 6">AV 382</strain>
    </source>
</reference>
<evidence type="ECO:0000313" key="5">
    <source>
        <dbReference type="EMBL" id="RFD21552.1"/>
    </source>
</evidence>
<dbReference type="SUPFAM" id="SSF52540">
    <property type="entry name" value="P-loop containing nucleoside triphosphate hydrolases"/>
    <property type="match status" value="1"/>
</dbReference>
<comment type="caution">
    <text evidence="5">The sequence shown here is derived from an EMBL/GenBank/DDBJ whole genome shotgun (WGS) entry which is preliminary data.</text>
</comment>
<gene>
    <name evidence="5" type="ORF">DY926_00155</name>
</gene>
<evidence type="ECO:0000256" key="2">
    <source>
        <dbReference type="ARBA" id="ARBA00023134"/>
    </source>
</evidence>
<dbReference type="GO" id="GO:0005525">
    <property type="term" value="F:GTP binding"/>
    <property type="evidence" value="ECO:0007669"/>
    <property type="project" value="UniProtKB-KW"/>
</dbReference>
<sequence length="325" mass="33567">MQAMAPETEPGHAEQASVDPQGRISTPSTPAGPDAPQPVVKAGTDHTPVPVQDGAVRARQGNSMPERMGQRALNTEAYAAGVELPIRPTVEDVLRWHAIPQALVAALSGGYLANGLDELLSFGTLPIDRPAPLAFGGPSGGGKTLALAKIVARYVMANQGKDVPLPYVVICDQNPGDFEKLAALVKPFRIPVIQVGTPDALVDAVSQRRKGQPLLLDLPGVCVYSPVSMARMMRMVESIGAELTLVLPAGLDAEESADIGAAFAQSGALTMIASRMDQAGRIGGIITAAACGLTLTYGGCSSAVVGGLATLNAPMLARRLLTLPA</sequence>
<dbReference type="InterPro" id="IPR027417">
    <property type="entry name" value="P-loop_NTPase"/>
</dbReference>
<protein>
    <recommendedName>
        <fullName evidence="4">SRP54-type proteins GTP-binding domain-containing protein</fullName>
    </recommendedName>
</protein>
<evidence type="ECO:0000256" key="3">
    <source>
        <dbReference type="SAM" id="MobiDB-lite"/>
    </source>
</evidence>
<dbReference type="SMART" id="SM00962">
    <property type="entry name" value="SRP54"/>
    <property type="match status" value="1"/>
</dbReference>
<proteinExistence type="predicted"/>
<dbReference type="AlphaFoldDB" id="A0A371Z4Y4"/>
<dbReference type="EMBL" id="QUWV01000001">
    <property type="protein sequence ID" value="RFD21552.1"/>
    <property type="molecule type" value="Genomic_DNA"/>
</dbReference>
<evidence type="ECO:0000313" key="6">
    <source>
        <dbReference type="Proteomes" id="UP000262371"/>
    </source>
</evidence>
<organism evidence="5 6">
    <name type="scientific">Komagataeibacter melaceti</name>
    <dbReference type="NCBI Taxonomy" id="2766577"/>
    <lineage>
        <taxon>Bacteria</taxon>
        <taxon>Pseudomonadati</taxon>
        <taxon>Pseudomonadota</taxon>
        <taxon>Alphaproteobacteria</taxon>
        <taxon>Acetobacterales</taxon>
        <taxon>Acetobacteraceae</taxon>
        <taxon>Komagataeibacter</taxon>
    </lineage>
</organism>
<dbReference type="Pfam" id="PF00448">
    <property type="entry name" value="SRP54"/>
    <property type="match status" value="1"/>
</dbReference>
<dbReference type="GO" id="GO:0006614">
    <property type="term" value="P:SRP-dependent cotranslational protein targeting to membrane"/>
    <property type="evidence" value="ECO:0007669"/>
    <property type="project" value="InterPro"/>
</dbReference>
<feature type="domain" description="SRP54-type proteins GTP-binding" evidence="4">
    <location>
        <begin position="130"/>
        <end position="322"/>
    </location>
</feature>
<keyword evidence="2" id="KW-0342">GTP-binding</keyword>
<dbReference type="Proteomes" id="UP000262371">
    <property type="component" value="Unassembled WGS sequence"/>
</dbReference>
<dbReference type="Gene3D" id="3.40.50.300">
    <property type="entry name" value="P-loop containing nucleotide triphosphate hydrolases"/>
    <property type="match status" value="1"/>
</dbReference>
<keyword evidence="6" id="KW-1185">Reference proteome</keyword>
<keyword evidence="1" id="KW-0547">Nucleotide-binding</keyword>
<evidence type="ECO:0000259" key="4">
    <source>
        <dbReference type="SMART" id="SM00962"/>
    </source>
</evidence>
<name>A0A371Z4Y4_9PROT</name>